<feature type="domain" description="DDE Tnp4" evidence="3">
    <location>
        <begin position="122"/>
        <end position="190"/>
    </location>
</feature>
<dbReference type="InterPro" id="IPR027806">
    <property type="entry name" value="HARBI1_dom"/>
</dbReference>
<dbReference type="PANTHER" id="PTHR23080">
    <property type="entry name" value="THAP DOMAIN PROTEIN"/>
    <property type="match status" value="1"/>
</dbReference>
<dbReference type="Proteomes" id="UP001530400">
    <property type="component" value="Unassembled WGS sequence"/>
</dbReference>
<evidence type="ECO:0000313" key="5">
    <source>
        <dbReference type="Proteomes" id="UP001530400"/>
    </source>
</evidence>
<proteinExistence type="predicted"/>
<sequence length="195" mass="22154">MHERMKYNYISDSDMSISSDDEGSSDDEIEQRKRGRKQMFDWKTEWLIFCMNARCGISQERIAPLFGAKSPTTIHNIIYAWANVLYRAFNALFPTPSRSDMLRAYPISVLCKFGHAKLFMLLDATEVFADIASLKTVNAILYSQYKHNSTLKFLVGCDPIGTTWSSAISNGYPGAIVKPAAWKSSRLTFYLVPRP</sequence>
<comment type="caution">
    <text evidence="4">The sequence shown here is derived from an EMBL/GenBank/DDBJ whole genome shotgun (WGS) entry which is preliminary data.</text>
</comment>
<organism evidence="4 5">
    <name type="scientific">Cyclotella atomus</name>
    <dbReference type="NCBI Taxonomy" id="382360"/>
    <lineage>
        <taxon>Eukaryota</taxon>
        <taxon>Sar</taxon>
        <taxon>Stramenopiles</taxon>
        <taxon>Ochrophyta</taxon>
        <taxon>Bacillariophyta</taxon>
        <taxon>Coscinodiscophyceae</taxon>
        <taxon>Thalassiosirophycidae</taxon>
        <taxon>Stephanodiscales</taxon>
        <taxon>Stephanodiscaceae</taxon>
        <taxon>Cyclotella</taxon>
    </lineage>
</organism>
<keyword evidence="2" id="KW-0479">Metal-binding</keyword>
<keyword evidence="5" id="KW-1185">Reference proteome</keyword>
<comment type="cofactor">
    <cofactor evidence="1">
        <name>a divalent metal cation</name>
        <dbReference type="ChEBI" id="CHEBI:60240"/>
    </cofactor>
</comment>
<dbReference type="GO" id="GO:0046872">
    <property type="term" value="F:metal ion binding"/>
    <property type="evidence" value="ECO:0007669"/>
    <property type="project" value="UniProtKB-KW"/>
</dbReference>
<accession>A0ABD3NJN8</accession>
<name>A0ABD3NJN8_9STRA</name>
<gene>
    <name evidence="4" type="ORF">ACHAWO_011625</name>
</gene>
<evidence type="ECO:0000256" key="1">
    <source>
        <dbReference type="ARBA" id="ARBA00001968"/>
    </source>
</evidence>
<evidence type="ECO:0000256" key="2">
    <source>
        <dbReference type="ARBA" id="ARBA00022723"/>
    </source>
</evidence>
<reference evidence="4 5" key="1">
    <citation type="submission" date="2024-10" db="EMBL/GenBank/DDBJ databases">
        <title>Updated reference genomes for cyclostephanoid diatoms.</title>
        <authorList>
            <person name="Roberts W.R."/>
            <person name="Alverson A.J."/>
        </authorList>
    </citation>
    <scope>NUCLEOTIDE SEQUENCE [LARGE SCALE GENOMIC DNA]</scope>
    <source>
        <strain evidence="4 5">AJA010-31</strain>
    </source>
</reference>
<dbReference type="EMBL" id="JALLPJ020001233">
    <property type="protein sequence ID" value="KAL3773445.1"/>
    <property type="molecule type" value="Genomic_DNA"/>
</dbReference>
<dbReference type="PANTHER" id="PTHR23080:SF133">
    <property type="entry name" value="SI:CH211-262I1.5-RELATED"/>
    <property type="match status" value="1"/>
</dbReference>
<protein>
    <recommendedName>
        <fullName evidence="3">DDE Tnp4 domain-containing protein</fullName>
    </recommendedName>
</protein>
<evidence type="ECO:0000313" key="4">
    <source>
        <dbReference type="EMBL" id="KAL3773445.1"/>
    </source>
</evidence>
<dbReference type="Pfam" id="PF13359">
    <property type="entry name" value="DDE_Tnp_4"/>
    <property type="match status" value="1"/>
</dbReference>
<dbReference type="AlphaFoldDB" id="A0ABD3NJN8"/>
<evidence type="ECO:0000259" key="3">
    <source>
        <dbReference type="Pfam" id="PF13359"/>
    </source>
</evidence>